<evidence type="ECO:0000256" key="5">
    <source>
        <dbReference type="ARBA" id="ARBA00023242"/>
    </source>
</evidence>
<organism evidence="8 9">
    <name type="scientific">Penicillium flavigenum</name>
    <dbReference type="NCBI Taxonomy" id="254877"/>
    <lineage>
        <taxon>Eukaryota</taxon>
        <taxon>Fungi</taxon>
        <taxon>Dikarya</taxon>
        <taxon>Ascomycota</taxon>
        <taxon>Pezizomycotina</taxon>
        <taxon>Eurotiomycetes</taxon>
        <taxon>Eurotiomycetidae</taxon>
        <taxon>Eurotiales</taxon>
        <taxon>Aspergillaceae</taxon>
        <taxon>Penicillium</taxon>
    </lineage>
</organism>
<evidence type="ECO:0000313" key="9">
    <source>
        <dbReference type="Proteomes" id="UP000191342"/>
    </source>
</evidence>
<feature type="domain" description="Grh/CP2 DB" evidence="7">
    <location>
        <begin position="1"/>
        <end position="89"/>
    </location>
</feature>
<keyword evidence="2" id="KW-0805">Transcription regulation</keyword>
<dbReference type="PROSITE" id="PS51968">
    <property type="entry name" value="GRH_CP2_DB"/>
    <property type="match status" value="1"/>
</dbReference>
<feature type="region of interest" description="Disordered" evidence="6">
    <location>
        <begin position="155"/>
        <end position="186"/>
    </location>
</feature>
<accession>A0A1V6S975</accession>
<dbReference type="GO" id="GO:0005634">
    <property type="term" value="C:nucleus"/>
    <property type="evidence" value="ECO:0007669"/>
    <property type="project" value="UniProtKB-SubCell"/>
</dbReference>
<dbReference type="Proteomes" id="UP000191342">
    <property type="component" value="Unassembled WGS sequence"/>
</dbReference>
<proteinExistence type="predicted"/>
<evidence type="ECO:0000256" key="1">
    <source>
        <dbReference type="ARBA" id="ARBA00004123"/>
    </source>
</evidence>
<evidence type="ECO:0000256" key="2">
    <source>
        <dbReference type="ARBA" id="ARBA00023015"/>
    </source>
</evidence>
<keyword evidence="3" id="KW-0238">DNA-binding</keyword>
<protein>
    <recommendedName>
        <fullName evidence="7">Grh/CP2 DB domain-containing protein</fullName>
    </recommendedName>
</protein>
<evidence type="ECO:0000259" key="7">
    <source>
        <dbReference type="PROSITE" id="PS51968"/>
    </source>
</evidence>
<gene>
    <name evidence="8" type="ORF">PENFLA_c086G11058</name>
</gene>
<dbReference type="OrthoDB" id="7680836at2759"/>
<comment type="subcellular location">
    <subcellularLocation>
        <location evidence="1">Nucleus</location>
    </subcellularLocation>
</comment>
<evidence type="ECO:0000256" key="4">
    <source>
        <dbReference type="ARBA" id="ARBA00023163"/>
    </source>
</evidence>
<dbReference type="InterPro" id="IPR057520">
    <property type="entry name" value="GRHL1/CP2_C"/>
</dbReference>
<dbReference type="GO" id="GO:0001228">
    <property type="term" value="F:DNA-binding transcription activator activity, RNA polymerase II-specific"/>
    <property type="evidence" value="ECO:0007669"/>
    <property type="project" value="TreeGrafter"/>
</dbReference>
<reference evidence="9" key="1">
    <citation type="journal article" date="2017" name="Nat. Microbiol.">
        <title>Global analysis of biosynthetic gene clusters reveals vast potential of secondary metabolite production in Penicillium species.</title>
        <authorList>
            <person name="Nielsen J.C."/>
            <person name="Grijseels S."/>
            <person name="Prigent S."/>
            <person name="Ji B."/>
            <person name="Dainat J."/>
            <person name="Nielsen K.F."/>
            <person name="Frisvad J.C."/>
            <person name="Workman M."/>
            <person name="Nielsen J."/>
        </authorList>
    </citation>
    <scope>NUCLEOTIDE SEQUENCE [LARGE SCALE GENOMIC DNA]</scope>
    <source>
        <strain evidence="9">IBT 14082</strain>
    </source>
</reference>
<keyword evidence="5" id="KW-0539">Nucleus</keyword>
<name>A0A1V6S975_9EURO</name>
<keyword evidence="9" id="KW-1185">Reference proteome</keyword>
<dbReference type="InterPro" id="IPR007604">
    <property type="entry name" value="CP2"/>
</dbReference>
<dbReference type="PANTHER" id="PTHR11037">
    <property type="entry name" value="TRANSCRIPTION FACTOR CP2"/>
    <property type="match status" value="1"/>
</dbReference>
<dbReference type="STRING" id="254877.A0A1V6S975"/>
<dbReference type="AlphaFoldDB" id="A0A1V6S975"/>
<dbReference type="GO" id="GO:0000978">
    <property type="term" value="F:RNA polymerase II cis-regulatory region sequence-specific DNA binding"/>
    <property type="evidence" value="ECO:0007669"/>
    <property type="project" value="TreeGrafter"/>
</dbReference>
<feature type="region of interest" description="Disordered" evidence="6">
    <location>
        <begin position="69"/>
        <end position="99"/>
    </location>
</feature>
<comment type="caution">
    <text evidence="8">The sequence shown here is derived from an EMBL/GenBank/DDBJ whole genome shotgun (WGS) entry which is preliminary data.</text>
</comment>
<evidence type="ECO:0000256" key="6">
    <source>
        <dbReference type="SAM" id="MobiDB-lite"/>
    </source>
</evidence>
<dbReference type="EMBL" id="MLQL01000086">
    <property type="protein sequence ID" value="OQE10605.1"/>
    <property type="molecule type" value="Genomic_DNA"/>
</dbReference>
<dbReference type="Pfam" id="PF25416">
    <property type="entry name" value="GRHL1_C"/>
    <property type="match status" value="1"/>
</dbReference>
<dbReference type="PANTHER" id="PTHR11037:SF20">
    <property type="entry name" value="PROTEIN GRAINYHEAD"/>
    <property type="match status" value="1"/>
</dbReference>
<keyword evidence="4" id="KW-0804">Transcription</keyword>
<evidence type="ECO:0000256" key="3">
    <source>
        <dbReference type="ARBA" id="ARBA00023125"/>
    </source>
</evidence>
<evidence type="ECO:0000313" key="8">
    <source>
        <dbReference type="EMBL" id="OQE10605.1"/>
    </source>
</evidence>
<dbReference type="InterPro" id="IPR040167">
    <property type="entry name" value="TF_CP2-like"/>
</dbReference>
<sequence>MLRSDDGNKAMVNEPEMCHSVVKLFRDHGAERKLWNDKIRMEKKAEKLNKRIIHRESNANIASQCHNNSAINGQQFDIPPQKKRRTSITPRASPTSDEDIRAELATTAEALSSARPVSVLGLRGNMKDSLLEDQHSTGAIILASEGAAHLKNGNVQVDSHSSDCQKRSPKTIVGTSRSSPPPANNSSKSVACFYVLFTQSGKQSQGTYYAIYLASRTFLNMKVELAAKLQIDPCLTRIIWVNSKGLKIVVDDDVVRQLPEAQIMTGSVHEFLHTGMAPSAAKRPEVEVELMF</sequence>